<feature type="transmembrane region" description="Helical" evidence="2">
    <location>
        <begin position="902"/>
        <end position="929"/>
    </location>
</feature>
<dbReference type="SMART" id="SM00060">
    <property type="entry name" value="FN3"/>
    <property type="match status" value="3"/>
</dbReference>
<feature type="domain" description="Fibronectin type-III" evidence="3">
    <location>
        <begin position="704"/>
        <end position="803"/>
    </location>
</feature>
<evidence type="ECO:0000259" key="3">
    <source>
        <dbReference type="PROSITE" id="PS50853"/>
    </source>
</evidence>
<evidence type="ECO:0000256" key="1">
    <source>
        <dbReference type="SAM" id="MobiDB-lite"/>
    </source>
</evidence>
<feature type="region of interest" description="Disordered" evidence="1">
    <location>
        <begin position="1347"/>
        <end position="1390"/>
    </location>
</feature>
<keyword evidence="2" id="KW-0812">Transmembrane</keyword>
<reference evidence="4" key="1">
    <citation type="submission" date="2015-09" db="EMBL/GenBank/DDBJ databases">
        <title>Scylla olivacea transcriptome.</title>
        <authorList>
            <person name="Ikhwanuddin M."/>
        </authorList>
    </citation>
    <scope>NUCLEOTIDE SEQUENCE</scope>
</reference>
<dbReference type="PROSITE" id="PS50853">
    <property type="entry name" value="FN3"/>
    <property type="match status" value="2"/>
</dbReference>
<dbReference type="SUPFAM" id="SSF49265">
    <property type="entry name" value="Fibronectin type III"/>
    <property type="match status" value="4"/>
</dbReference>
<keyword evidence="2" id="KW-1133">Transmembrane helix</keyword>
<dbReference type="CDD" id="cd00063">
    <property type="entry name" value="FN3"/>
    <property type="match status" value="3"/>
</dbReference>
<dbReference type="EMBL" id="GDRN01092058">
    <property type="protein sequence ID" value="JAI60163.1"/>
    <property type="molecule type" value="Transcribed_RNA"/>
</dbReference>
<feature type="compositionally biased region" description="Polar residues" evidence="1">
    <location>
        <begin position="1359"/>
        <end position="1390"/>
    </location>
</feature>
<dbReference type="InterPro" id="IPR050713">
    <property type="entry name" value="RTP_Phos/Ushers"/>
</dbReference>
<proteinExistence type="predicted"/>
<dbReference type="Gene3D" id="2.60.40.10">
    <property type="entry name" value="Immunoglobulins"/>
    <property type="match status" value="5"/>
</dbReference>
<evidence type="ECO:0000313" key="4">
    <source>
        <dbReference type="EMBL" id="JAI60163.1"/>
    </source>
</evidence>
<name>A0A0P4W4T3_SCYOL</name>
<keyword evidence="2" id="KW-0472">Membrane</keyword>
<dbReference type="InterPro" id="IPR036116">
    <property type="entry name" value="FN3_sf"/>
</dbReference>
<evidence type="ECO:0000256" key="2">
    <source>
        <dbReference type="SAM" id="Phobius"/>
    </source>
</evidence>
<feature type="domain" description="Fibronectin type-III" evidence="3">
    <location>
        <begin position="598"/>
        <end position="699"/>
    </location>
</feature>
<dbReference type="InterPro" id="IPR003961">
    <property type="entry name" value="FN3_dom"/>
</dbReference>
<dbReference type="InterPro" id="IPR013783">
    <property type="entry name" value="Ig-like_fold"/>
</dbReference>
<dbReference type="PANTHER" id="PTHR46957">
    <property type="entry name" value="CYTOKINE RECEPTOR"/>
    <property type="match status" value="1"/>
</dbReference>
<feature type="region of interest" description="Disordered" evidence="1">
    <location>
        <begin position="974"/>
        <end position="1057"/>
    </location>
</feature>
<accession>A0A0P4W4T3</accession>
<dbReference type="PANTHER" id="PTHR46957:SF3">
    <property type="entry name" value="CYTOKINE RECEPTOR"/>
    <property type="match status" value="1"/>
</dbReference>
<sequence>MCNSYCFPRRGHHGSGERIRGSVSSFPVTTSSSIMARSWRGAVAVPLTLLGLAALCQATSVPDYSCYKFQSSGTGKIEPNGDINLEVGSSYEAYCLFNPAKVQVDDVYFKTTENGGRLLDHVVVNNSAIKVQVTHNEPTDYLLKCLAGNKLICQRSAFVGYKPQDVQNFTCVSRNWESLNCSWSVPENPVKVSYSLTYVIQDYTKEPRDCPQRESRQNWCFWHGMEFHSGRRNWTIIFSAENNLTQNPVEFRHYVDLYATVIPGKASNFKAEILGPQEVIMSWNFPHPIDVFVDGKVTQEVKYRIKPFRNIAQYSPWEVIDTWEYTPERFQRKIFNRTISNLKPFVEYEFCVRLHTGTGPIREEMWSEPAIVVNRTESTRPTVAPMTTLGMFEVEENKLLRDVYVSWQTVDPLEENGPGFEYEVKIFDDSDGRSFHSSQTTHRGFIKFWGLENTITYRIEIRPKNDHGLPEDSNLKSEVIVPKKASLLNVPDYFKVIAYSGNYSTTYMARWRIPELTLANTNIETVTLYWCKQTEYENRCQNKLSWEIINEPTIYVKNLTGYDPSSRHMFGISVNTHNSSSGIKWSGCIATHGEQQPAIDKFNYTNVLSSEVKLKWDLECKAQAAQPVAFNISYCVVEKFAEKCAEPEKYIRVDGESTVQYTVKNLHPYKDYSFSIATISKYLGLGKWSRSVHVKTKPAKPSAGPQNITVVSKGKTWILLSWHPPPEPQQNGEIIMYNIQYKVKGSPSVPYGVEVKHNVRQYNFTNLDPFTEYHFDIFACTWVFNETACGIHPGDIEVKTKIGAPGKIDSLQYNAPWLEWDHEECNGPSCSYELQYTVNGTNFTYNTPINNYAVSIRDLNVTCPVDLGYIPVKLRAVSIDEENHRLTGPLKDWKISCPSKGLAIGIIVIIVFLCIITTLFILGIFTYGWEQIKTFMHNFNLKPKLPDGLDPQIQSTNNTKKNWYDKMKLSKNTITTNSSSFKPPEKQDLIESGNERQHRNFSGDSGTSVADPADSSGCSTGGDSVSSSGSDRIPPSSDSGTVQEETGFSSEDKKWSASVRLRPAPPSYVLQGLPDKVANMKGYVSVGSVPNLAVSAADGVSSLRQSNPSLGLEPLQEVPMGGRRTSTGYISMPTNESEGLSLPLDDLGNLVLPHERRPGDLLAYSRHYMPYKKTSDFSPYSKAQSLPWLNTGYVAVSQAEDGGQAVPGAQGYVAVGDAMNLMKRQPSLPSLPMNISKPLTTPDQDLPPGAYCKLGARGSPDPPPNSLGYVSATQHMPMPNALAMRPPVYKSPYVTCAMAESVVSPKKEPSKTTDYVTLGDTPDGQWAHPIIHPMTPEETRDVLSAPVESSRGRVIQPIRPNSSETNNNRGSNQFAPSGHSLSKQSSGYASGNVSQETLTFHDPLVMSPKKLLTRSYEPHSVVYSPHHKPSMV</sequence>
<feature type="compositionally biased region" description="Low complexity" evidence="1">
    <location>
        <begin position="1014"/>
        <end position="1040"/>
    </location>
</feature>
<feature type="compositionally biased region" description="Basic and acidic residues" evidence="1">
    <location>
        <begin position="983"/>
        <end position="998"/>
    </location>
</feature>
<protein>
    <recommendedName>
        <fullName evidence="3">Fibronectin type-III domain-containing protein</fullName>
    </recommendedName>
</protein>
<organism evidence="4">
    <name type="scientific">Scylla olivacea</name>
    <name type="common">Orange mud crab</name>
    <name type="synonym">Cancer olivacea</name>
    <dbReference type="NCBI Taxonomy" id="85551"/>
    <lineage>
        <taxon>Eukaryota</taxon>
        <taxon>Metazoa</taxon>
        <taxon>Ecdysozoa</taxon>
        <taxon>Arthropoda</taxon>
        <taxon>Crustacea</taxon>
        <taxon>Multicrustacea</taxon>
        <taxon>Malacostraca</taxon>
        <taxon>Eumalacostraca</taxon>
        <taxon>Eucarida</taxon>
        <taxon>Decapoda</taxon>
        <taxon>Pleocyemata</taxon>
        <taxon>Brachyura</taxon>
        <taxon>Eubrachyura</taxon>
        <taxon>Portunoidea</taxon>
        <taxon>Portunidae</taxon>
        <taxon>Portuninae</taxon>
        <taxon>Scylla</taxon>
    </lineage>
</organism>
<dbReference type="Pfam" id="PF00041">
    <property type="entry name" value="fn3"/>
    <property type="match status" value="1"/>
</dbReference>
<dbReference type="GO" id="GO:0016020">
    <property type="term" value="C:membrane"/>
    <property type="evidence" value="ECO:0007669"/>
    <property type="project" value="UniProtKB-SubCell"/>
</dbReference>